<sequence>MEPITVFISQMGPNPWKVVLMLEELQLPYKTEFVDFSEVKKEPYVIINPNGRLPAMQDPNTGIQIWESGAIVEYIIDTYDKENQLSYETSLEKWQLRQWLFFQVSGQGPYYGQASWFIRRHHEKVQSAIDRYRDEIYRVTGVLDKYLQTREWLVGDKCTYADLSFIAWQRNAPRLCGERFYDKFPHACAWMKRMEARHTVQKVYAMQDKVMAEHGLN</sequence>
<dbReference type="Pfam" id="PF02798">
    <property type="entry name" value="GST_N"/>
    <property type="match status" value="1"/>
</dbReference>
<dbReference type="InterPro" id="IPR036249">
    <property type="entry name" value="Thioredoxin-like_sf"/>
</dbReference>
<dbReference type="PROSITE" id="PS50404">
    <property type="entry name" value="GST_NTER"/>
    <property type="match status" value="1"/>
</dbReference>
<comment type="function">
    <text evidence="5">Involved in the oxidative stress response and detoxification.</text>
</comment>
<dbReference type="FunFam" id="1.20.1050.130:FF:000016">
    <property type="entry name" value="Glutathione S-transferase 1"/>
    <property type="match status" value="1"/>
</dbReference>
<evidence type="ECO:0000256" key="6">
    <source>
        <dbReference type="RuleBase" id="RU003494"/>
    </source>
</evidence>
<dbReference type="EMBL" id="ML738622">
    <property type="protein sequence ID" value="KAE8162979.1"/>
    <property type="molecule type" value="Genomic_DNA"/>
</dbReference>
<protein>
    <recommendedName>
        <fullName evidence="2">glutathione transferase</fullName>
        <ecNumber evidence="2">2.5.1.18</ecNumber>
    </recommendedName>
</protein>
<proteinExistence type="inferred from homology"/>
<dbReference type="Gene3D" id="1.20.1050.130">
    <property type="match status" value="1"/>
</dbReference>
<accession>A0A5N6UWD7</accession>
<dbReference type="GO" id="GO:0004364">
    <property type="term" value="F:glutathione transferase activity"/>
    <property type="evidence" value="ECO:0007669"/>
    <property type="project" value="UniProtKB-EC"/>
</dbReference>
<feature type="domain" description="GST C-terminal" evidence="8">
    <location>
        <begin position="89"/>
        <end position="217"/>
    </location>
</feature>
<dbReference type="InterPro" id="IPR036282">
    <property type="entry name" value="Glutathione-S-Trfase_C_sf"/>
</dbReference>
<dbReference type="EC" id="2.5.1.18" evidence="2"/>
<dbReference type="SFLD" id="SFLDS00019">
    <property type="entry name" value="Glutathione_Transferase_(cytos"/>
    <property type="match status" value="1"/>
</dbReference>
<dbReference type="Proteomes" id="UP000326950">
    <property type="component" value="Unassembled WGS sequence"/>
</dbReference>
<dbReference type="SUPFAM" id="SSF47616">
    <property type="entry name" value="GST C-terminal domain-like"/>
    <property type="match status" value="1"/>
</dbReference>
<dbReference type="InterPro" id="IPR040079">
    <property type="entry name" value="Glutathione_S-Trfase"/>
</dbReference>
<dbReference type="PANTHER" id="PTHR44051">
    <property type="entry name" value="GLUTATHIONE S-TRANSFERASE-RELATED"/>
    <property type="match status" value="1"/>
</dbReference>
<reference evidence="9 10" key="1">
    <citation type="submission" date="2019-04" db="EMBL/GenBank/DDBJ databases">
        <title>Friends and foes A comparative genomics study of 23 Aspergillus species from section Flavi.</title>
        <authorList>
            <consortium name="DOE Joint Genome Institute"/>
            <person name="Kjaerbolling I."/>
            <person name="Vesth T."/>
            <person name="Frisvad J.C."/>
            <person name="Nybo J.L."/>
            <person name="Theobald S."/>
            <person name="Kildgaard S."/>
            <person name="Isbrandt T."/>
            <person name="Kuo A."/>
            <person name="Sato A."/>
            <person name="Lyhne E.K."/>
            <person name="Kogle M.E."/>
            <person name="Wiebenga A."/>
            <person name="Kun R.S."/>
            <person name="Lubbers R.J."/>
            <person name="Makela M.R."/>
            <person name="Barry K."/>
            <person name="Chovatia M."/>
            <person name="Clum A."/>
            <person name="Daum C."/>
            <person name="Haridas S."/>
            <person name="He G."/>
            <person name="LaButti K."/>
            <person name="Lipzen A."/>
            <person name="Mondo S."/>
            <person name="Riley R."/>
            <person name="Salamov A."/>
            <person name="Simmons B.A."/>
            <person name="Magnuson J.K."/>
            <person name="Henrissat B."/>
            <person name="Mortensen U.H."/>
            <person name="Larsen T.O."/>
            <person name="Devries R.P."/>
            <person name="Grigoriev I.V."/>
            <person name="Machida M."/>
            <person name="Baker S.E."/>
            <person name="Andersen M.R."/>
        </authorList>
    </citation>
    <scope>NUCLEOTIDE SEQUENCE [LARGE SCALE GENOMIC DNA]</scope>
    <source>
        <strain evidence="9 10">CBS 117626</strain>
    </source>
</reference>
<dbReference type="GO" id="GO:0005737">
    <property type="term" value="C:cytoplasm"/>
    <property type="evidence" value="ECO:0007669"/>
    <property type="project" value="UniProtKB-ARBA"/>
</dbReference>
<dbReference type="OrthoDB" id="422574at2759"/>
<dbReference type="SFLD" id="SFLDG00358">
    <property type="entry name" value="Main_(cytGST)"/>
    <property type="match status" value="1"/>
</dbReference>
<dbReference type="Pfam" id="PF00043">
    <property type="entry name" value="GST_C"/>
    <property type="match status" value="1"/>
</dbReference>
<comment type="catalytic activity">
    <reaction evidence="4">
        <text>RX + glutathione = an S-substituted glutathione + a halide anion + H(+)</text>
        <dbReference type="Rhea" id="RHEA:16437"/>
        <dbReference type="ChEBI" id="CHEBI:15378"/>
        <dbReference type="ChEBI" id="CHEBI:16042"/>
        <dbReference type="ChEBI" id="CHEBI:17792"/>
        <dbReference type="ChEBI" id="CHEBI:57925"/>
        <dbReference type="ChEBI" id="CHEBI:90779"/>
        <dbReference type="EC" id="2.5.1.18"/>
    </reaction>
</comment>
<evidence type="ECO:0000256" key="2">
    <source>
        <dbReference type="ARBA" id="ARBA00012452"/>
    </source>
</evidence>
<dbReference type="PROSITE" id="PS50405">
    <property type="entry name" value="GST_CTER"/>
    <property type="match status" value="1"/>
</dbReference>
<dbReference type="PANTHER" id="PTHR44051:SF3">
    <property type="entry name" value="TRANSCRIPTIONAL REGULATOR URE2"/>
    <property type="match status" value="1"/>
</dbReference>
<gene>
    <name evidence="9" type="ORF">BDV40DRAFT_311942</name>
</gene>
<dbReference type="InterPro" id="IPR010987">
    <property type="entry name" value="Glutathione-S-Trfase_C-like"/>
</dbReference>
<evidence type="ECO:0000313" key="10">
    <source>
        <dbReference type="Proteomes" id="UP000326950"/>
    </source>
</evidence>
<dbReference type="InterPro" id="IPR004046">
    <property type="entry name" value="GST_C"/>
</dbReference>
<name>A0A5N6UWD7_ASPTM</name>
<comment type="similarity">
    <text evidence="1 6">Belongs to the GST superfamily.</text>
</comment>
<evidence type="ECO:0000256" key="3">
    <source>
        <dbReference type="ARBA" id="ARBA00022679"/>
    </source>
</evidence>
<keyword evidence="3 9" id="KW-0808">Transferase</keyword>
<keyword evidence="10" id="KW-1185">Reference proteome</keyword>
<evidence type="ECO:0000259" key="8">
    <source>
        <dbReference type="PROSITE" id="PS50405"/>
    </source>
</evidence>
<evidence type="ECO:0000256" key="5">
    <source>
        <dbReference type="ARBA" id="ARBA00060024"/>
    </source>
</evidence>
<evidence type="ECO:0000256" key="4">
    <source>
        <dbReference type="ARBA" id="ARBA00047960"/>
    </source>
</evidence>
<dbReference type="AlphaFoldDB" id="A0A5N6UWD7"/>
<organism evidence="9 10">
    <name type="scientific">Aspergillus tamarii</name>
    <dbReference type="NCBI Taxonomy" id="41984"/>
    <lineage>
        <taxon>Eukaryota</taxon>
        <taxon>Fungi</taxon>
        <taxon>Dikarya</taxon>
        <taxon>Ascomycota</taxon>
        <taxon>Pezizomycotina</taxon>
        <taxon>Eurotiomycetes</taxon>
        <taxon>Eurotiomycetidae</taxon>
        <taxon>Eurotiales</taxon>
        <taxon>Aspergillaceae</taxon>
        <taxon>Aspergillus</taxon>
        <taxon>Aspergillus subgen. Circumdati</taxon>
    </lineage>
</organism>
<dbReference type="SUPFAM" id="SSF52833">
    <property type="entry name" value="Thioredoxin-like"/>
    <property type="match status" value="1"/>
</dbReference>
<evidence type="ECO:0000259" key="7">
    <source>
        <dbReference type="PROSITE" id="PS50404"/>
    </source>
</evidence>
<dbReference type="InterPro" id="IPR004045">
    <property type="entry name" value="Glutathione_S-Trfase_N"/>
</dbReference>
<dbReference type="CDD" id="cd03048">
    <property type="entry name" value="GST_N_Ure2p_like"/>
    <property type="match status" value="1"/>
</dbReference>
<feature type="domain" description="GST N-terminal" evidence="7">
    <location>
        <begin position="2"/>
        <end position="83"/>
    </location>
</feature>
<evidence type="ECO:0000313" key="9">
    <source>
        <dbReference type="EMBL" id="KAE8162979.1"/>
    </source>
</evidence>
<dbReference type="SFLD" id="SFLDG01151">
    <property type="entry name" value="Main.2:_Nu-like"/>
    <property type="match status" value="1"/>
</dbReference>
<dbReference type="GO" id="GO:0005634">
    <property type="term" value="C:nucleus"/>
    <property type="evidence" value="ECO:0007669"/>
    <property type="project" value="UniProtKB-ARBA"/>
</dbReference>
<evidence type="ECO:0000256" key="1">
    <source>
        <dbReference type="ARBA" id="ARBA00007409"/>
    </source>
</evidence>